<feature type="transmembrane region" description="Helical" evidence="1">
    <location>
        <begin position="21"/>
        <end position="44"/>
    </location>
</feature>
<comment type="caution">
    <text evidence="2">The sequence shown here is derived from an EMBL/GenBank/DDBJ whole genome shotgun (WGS) entry which is preliminary data.</text>
</comment>
<dbReference type="EMBL" id="JANUGU010000012">
    <property type="protein sequence ID" value="MCS0661047.1"/>
    <property type="molecule type" value="Genomic_DNA"/>
</dbReference>
<dbReference type="Proteomes" id="UP001204621">
    <property type="component" value="Unassembled WGS sequence"/>
</dbReference>
<keyword evidence="1" id="KW-0472">Membrane</keyword>
<reference evidence="2 3" key="1">
    <citation type="submission" date="2022-08" db="EMBL/GenBank/DDBJ databases">
        <title>Reclassification of Massilia species as members of the genera Telluria, Duganella, Pseudoduganella, Mokoshia gen. nov. and Zemynaea gen. nov. using orthogonal and non-orthogonal genome-based approaches.</title>
        <authorList>
            <person name="Bowman J.P."/>
        </authorList>
    </citation>
    <scope>NUCLEOTIDE SEQUENCE [LARGE SCALE GENOMIC DNA]</scope>
    <source>
        <strain evidence="2 3">JCM 31606</strain>
    </source>
</reference>
<dbReference type="RefSeq" id="WP_258814245.1">
    <property type="nucleotide sequence ID" value="NZ_JANUGU010000012.1"/>
</dbReference>
<evidence type="ECO:0000313" key="2">
    <source>
        <dbReference type="EMBL" id="MCS0661047.1"/>
    </source>
</evidence>
<name>A0ABT2D482_9BURK</name>
<protein>
    <recommendedName>
        <fullName evidence="4">Transmembrane protein</fullName>
    </recommendedName>
</protein>
<keyword evidence="1" id="KW-0812">Transmembrane</keyword>
<sequence>MPIIDRILPDLLRVDRGQWQAARHLSILAAVTAASIPLLVLMYHLLGYDAVGMVVLTAGIVMMVTPFTLNAGVPLAVARDLFVGALFLLKVWMAVHLGGVAAPTTAWFVLCPAVAMLIGGFRPGLVWAAIVTGTMVLLFGLERAGLILPPQATPGMPLLQLVSMLGLAGLVTLIMALAKGAGSIERRGH</sequence>
<keyword evidence="1" id="KW-1133">Transmembrane helix</keyword>
<accession>A0ABT2D482</accession>
<feature type="transmembrane region" description="Helical" evidence="1">
    <location>
        <begin position="158"/>
        <end position="178"/>
    </location>
</feature>
<gene>
    <name evidence="2" type="ORF">NX778_23520</name>
</gene>
<evidence type="ECO:0008006" key="4">
    <source>
        <dbReference type="Google" id="ProtNLM"/>
    </source>
</evidence>
<keyword evidence="3" id="KW-1185">Reference proteome</keyword>
<feature type="transmembrane region" description="Helical" evidence="1">
    <location>
        <begin position="100"/>
        <end position="118"/>
    </location>
</feature>
<evidence type="ECO:0000256" key="1">
    <source>
        <dbReference type="SAM" id="Phobius"/>
    </source>
</evidence>
<evidence type="ECO:0000313" key="3">
    <source>
        <dbReference type="Proteomes" id="UP001204621"/>
    </source>
</evidence>
<proteinExistence type="predicted"/>
<feature type="transmembrane region" description="Helical" evidence="1">
    <location>
        <begin position="50"/>
        <end position="69"/>
    </location>
</feature>
<organism evidence="2 3">
    <name type="scientific">Massilia terrae</name>
    <dbReference type="NCBI Taxonomy" id="1811224"/>
    <lineage>
        <taxon>Bacteria</taxon>
        <taxon>Pseudomonadati</taxon>
        <taxon>Pseudomonadota</taxon>
        <taxon>Betaproteobacteria</taxon>
        <taxon>Burkholderiales</taxon>
        <taxon>Oxalobacteraceae</taxon>
        <taxon>Telluria group</taxon>
        <taxon>Massilia</taxon>
    </lineage>
</organism>
<feature type="transmembrane region" description="Helical" evidence="1">
    <location>
        <begin position="125"/>
        <end position="146"/>
    </location>
</feature>